<accession>A0A7V7NUP4</accession>
<evidence type="ECO:0000313" key="2">
    <source>
        <dbReference type="Proteomes" id="UP000423756"/>
    </source>
</evidence>
<dbReference type="AlphaFoldDB" id="A0A7V7NUP4"/>
<proteinExistence type="predicted"/>
<gene>
    <name evidence="1" type="ORF">F7Q91_09185</name>
</gene>
<sequence length="107" mass="11949">MISAGLALITSMAAHSATTWKSSPWVHIKHLYPHDSGLIVIVDYKDENVSSCDNGARFGILITDKNYNVKASALMAAFSSQKKVLLRYDPQQTKQCEANINRFLVRH</sequence>
<evidence type="ECO:0000313" key="1">
    <source>
        <dbReference type="EMBL" id="KAB0480287.1"/>
    </source>
</evidence>
<comment type="caution">
    <text evidence="1">The sequence shown here is derived from an EMBL/GenBank/DDBJ whole genome shotgun (WGS) entry which is preliminary data.</text>
</comment>
<protein>
    <submittedName>
        <fullName evidence="1">Uncharacterized protein</fullName>
    </submittedName>
</protein>
<dbReference type="EMBL" id="VZPX01000015">
    <property type="protein sequence ID" value="KAB0480287.1"/>
    <property type="molecule type" value="Genomic_DNA"/>
</dbReference>
<dbReference type="RefSeq" id="WP_137407112.1">
    <property type="nucleotide sequence ID" value="NZ_AP025466.1"/>
</dbReference>
<reference evidence="1 2" key="1">
    <citation type="submission" date="2019-09" db="EMBL/GenBank/DDBJ databases">
        <title>Draft genome sequences of 48 bacterial type strains from the CCUG.</title>
        <authorList>
            <person name="Tunovic T."/>
            <person name="Pineiro-Iglesias B."/>
            <person name="Unosson C."/>
            <person name="Inganas E."/>
            <person name="Ohlen M."/>
            <person name="Cardew S."/>
            <person name="Jensie-Markopoulos S."/>
            <person name="Salva-Serra F."/>
            <person name="Jaen-Luchoro D."/>
            <person name="Karlsson R."/>
            <person name="Svensson-Stadler L."/>
            <person name="Chun J."/>
            <person name="Moore E."/>
        </authorList>
    </citation>
    <scope>NUCLEOTIDE SEQUENCE [LARGE SCALE GENOMIC DNA]</scope>
    <source>
        <strain evidence="1 2">CCUG 48643</strain>
    </source>
</reference>
<dbReference type="GeneID" id="77343978"/>
<dbReference type="Proteomes" id="UP000423756">
    <property type="component" value="Unassembled WGS sequence"/>
</dbReference>
<organism evidence="1 2">
    <name type="scientific">Vibrio chagasii</name>
    <dbReference type="NCBI Taxonomy" id="170679"/>
    <lineage>
        <taxon>Bacteria</taxon>
        <taxon>Pseudomonadati</taxon>
        <taxon>Pseudomonadota</taxon>
        <taxon>Gammaproteobacteria</taxon>
        <taxon>Vibrionales</taxon>
        <taxon>Vibrionaceae</taxon>
        <taxon>Vibrio</taxon>
    </lineage>
</organism>
<name>A0A7V7NUP4_9VIBR</name>